<feature type="region of interest" description="Disordered" evidence="1">
    <location>
        <begin position="20"/>
        <end position="70"/>
    </location>
</feature>
<evidence type="ECO:0000313" key="2">
    <source>
        <dbReference type="EMBL" id="KAG7165418.1"/>
    </source>
</evidence>
<sequence>EHPKKTGDYGGVNISAELSLAHPRTLRKRREGADGGRDKVRRRYSNCHLHETDRETDGRRPANTTPHPPI</sequence>
<name>A0A8J5K2J2_HOMAM</name>
<protein>
    <submittedName>
        <fullName evidence="2">Uncharacterized protein</fullName>
    </submittedName>
</protein>
<evidence type="ECO:0000313" key="3">
    <source>
        <dbReference type="Proteomes" id="UP000747542"/>
    </source>
</evidence>
<dbReference type="AlphaFoldDB" id="A0A8J5K2J2"/>
<dbReference type="Proteomes" id="UP000747542">
    <property type="component" value="Unassembled WGS sequence"/>
</dbReference>
<accession>A0A8J5K2J2</accession>
<feature type="compositionally biased region" description="Basic and acidic residues" evidence="1">
    <location>
        <begin position="48"/>
        <end position="60"/>
    </location>
</feature>
<gene>
    <name evidence="2" type="ORF">Hamer_G007248</name>
</gene>
<feature type="non-terminal residue" evidence="2">
    <location>
        <position position="1"/>
    </location>
</feature>
<evidence type="ECO:0000256" key="1">
    <source>
        <dbReference type="SAM" id="MobiDB-lite"/>
    </source>
</evidence>
<comment type="caution">
    <text evidence="2">The sequence shown here is derived from an EMBL/GenBank/DDBJ whole genome shotgun (WGS) entry which is preliminary data.</text>
</comment>
<dbReference type="EMBL" id="JAHLQT010024345">
    <property type="protein sequence ID" value="KAG7165418.1"/>
    <property type="molecule type" value="Genomic_DNA"/>
</dbReference>
<reference evidence="2" key="1">
    <citation type="journal article" date="2021" name="Sci. Adv.">
        <title>The American lobster genome reveals insights on longevity, neural, and immune adaptations.</title>
        <authorList>
            <person name="Polinski J.M."/>
            <person name="Zimin A.V."/>
            <person name="Clark K.F."/>
            <person name="Kohn A.B."/>
            <person name="Sadowski N."/>
            <person name="Timp W."/>
            <person name="Ptitsyn A."/>
            <person name="Khanna P."/>
            <person name="Romanova D.Y."/>
            <person name="Williams P."/>
            <person name="Greenwood S.J."/>
            <person name="Moroz L.L."/>
            <person name="Walt D.R."/>
            <person name="Bodnar A.G."/>
        </authorList>
    </citation>
    <scope>NUCLEOTIDE SEQUENCE</scope>
    <source>
        <strain evidence="2">GMGI-L3</strain>
    </source>
</reference>
<organism evidence="2 3">
    <name type="scientific">Homarus americanus</name>
    <name type="common">American lobster</name>
    <dbReference type="NCBI Taxonomy" id="6706"/>
    <lineage>
        <taxon>Eukaryota</taxon>
        <taxon>Metazoa</taxon>
        <taxon>Ecdysozoa</taxon>
        <taxon>Arthropoda</taxon>
        <taxon>Crustacea</taxon>
        <taxon>Multicrustacea</taxon>
        <taxon>Malacostraca</taxon>
        <taxon>Eumalacostraca</taxon>
        <taxon>Eucarida</taxon>
        <taxon>Decapoda</taxon>
        <taxon>Pleocyemata</taxon>
        <taxon>Astacidea</taxon>
        <taxon>Nephropoidea</taxon>
        <taxon>Nephropidae</taxon>
        <taxon>Homarus</taxon>
    </lineage>
</organism>
<proteinExistence type="predicted"/>
<keyword evidence="3" id="KW-1185">Reference proteome</keyword>